<comment type="caution">
    <text evidence="3">The sequence shown here is derived from an EMBL/GenBank/DDBJ whole genome shotgun (WGS) entry which is preliminary data.</text>
</comment>
<organism evidence="3 4">
    <name type="scientific">Lysobacter hankyongensis</name>
    <dbReference type="NCBI Taxonomy" id="1176535"/>
    <lineage>
        <taxon>Bacteria</taxon>
        <taxon>Pseudomonadati</taxon>
        <taxon>Pseudomonadota</taxon>
        <taxon>Gammaproteobacteria</taxon>
        <taxon>Lysobacterales</taxon>
        <taxon>Lysobacteraceae</taxon>
        <taxon>Lysobacter</taxon>
    </lineage>
</organism>
<accession>A0ABP9APY3</accession>
<evidence type="ECO:0000259" key="2">
    <source>
        <dbReference type="Pfam" id="PF03372"/>
    </source>
</evidence>
<feature type="transmembrane region" description="Helical" evidence="1">
    <location>
        <begin position="76"/>
        <end position="94"/>
    </location>
</feature>
<feature type="transmembrane region" description="Helical" evidence="1">
    <location>
        <begin position="12"/>
        <end position="33"/>
    </location>
</feature>
<protein>
    <recommendedName>
        <fullName evidence="2">Endonuclease/exonuclease/phosphatase domain-containing protein</fullName>
    </recommendedName>
</protein>
<dbReference type="Pfam" id="PF03372">
    <property type="entry name" value="Exo_endo_phos"/>
    <property type="match status" value="1"/>
</dbReference>
<evidence type="ECO:0000313" key="3">
    <source>
        <dbReference type="EMBL" id="GAA4783380.1"/>
    </source>
</evidence>
<feature type="domain" description="Endonuclease/exonuclease/phosphatase" evidence="2">
    <location>
        <begin position="109"/>
        <end position="303"/>
    </location>
</feature>
<keyword evidence="1" id="KW-0812">Transmembrane</keyword>
<dbReference type="InterPro" id="IPR036691">
    <property type="entry name" value="Endo/exonu/phosph_ase_sf"/>
</dbReference>
<dbReference type="InterPro" id="IPR005135">
    <property type="entry name" value="Endo/exonuclease/phosphatase"/>
</dbReference>
<name>A0ABP9APY3_9GAMM</name>
<dbReference type="RefSeq" id="WP_345301690.1">
    <property type="nucleotide sequence ID" value="NZ_BAABJE010000001.1"/>
</dbReference>
<sequence>MTAGRAPRAARRIAAIARWLLWPCAFALMLPLLNRLQPASPGTLGWLLDLAAHWQWEYAVVWFALCLLCAMRDRRYLLLAPFAALPLFTATRMLPASDGEGPSLVIVAANVNLANRDPAPLAAWLRAQPADVVMLTELTPAYADALANALVDLYPHRAFAPDDSAFGIGLLSRHPLTRIERRGSVDGIPSLGADIALDGAAVRVVAVHPMPPMAPHWQEERDRLLRMLAGGAAATPMVVAGDLNATPWSTALAGGARGGLFRATGSAPTWPGRHIGIPIDHVLASAHWRRGETVRGPAIGSDHLPVRATLRRAGRFVER</sequence>
<keyword evidence="1" id="KW-0472">Membrane</keyword>
<dbReference type="SUPFAM" id="SSF56219">
    <property type="entry name" value="DNase I-like"/>
    <property type="match status" value="1"/>
</dbReference>
<keyword evidence="1" id="KW-1133">Transmembrane helix</keyword>
<reference evidence="4" key="1">
    <citation type="journal article" date="2019" name="Int. J. Syst. Evol. Microbiol.">
        <title>The Global Catalogue of Microorganisms (GCM) 10K type strain sequencing project: providing services to taxonomists for standard genome sequencing and annotation.</title>
        <authorList>
            <consortium name="The Broad Institute Genomics Platform"/>
            <consortium name="The Broad Institute Genome Sequencing Center for Infectious Disease"/>
            <person name="Wu L."/>
            <person name="Ma J."/>
        </authorList>
    </citation>
    <scope>NUCLEOTIDE SEQUENCE [LARGE SCALE GENOMIC DNA]</scope>
    <source>
        <strain evidence="4">JCM 18204</strain>
    </source>
</reference>
<feature type="transmembrane region" description="Helical" evidence="1">
    <location>
        <begin position="53"/>
        <end position="71"/>
    </location>
</feature>
<evidence type="ECO:0000256" key="1">
    <source>
        <dbReference type="SAM" id="Phobius"/>
    </source>
</evidence>
<dbReference type="Proteomes" id="UP001499959">
    <property type="component" value="Unassembled WGS sequence"/>
</dbReference>
<dbReference type="EMBL" id="BAABJE010000001">
    <property type="protein sequence ID" value="GAA4783380.1"/>
    <property type="molecule type" value="Genomic_DNA"/>
</dbReference>
<gene>
    <name evidence="3" type="ORF">GCM10023307_05050</name>
</gene>
<proteinExistence type="predicted"/>
<dbReference type="Gene3D" id="3.60.10.10">
    <property type="entry name" value="Endonuclease/exonuclease/phosphatase"/>
    <property type="match status" value="1"/>
</dbReference>
<evidence type="ECO:0000313" key="4">
    <source>
        <dbReference type="Proteomes" id="UP001499959"/>
    </source>
</evidence>
<keyword evidence="4" id="KW-1185">Reference proteome</keyword>